<comment type="caution">
    <text evidence="5">The sequence shown here is derived from an EMBL/GenBank/DDBJ whole genome shotgun (WGS) entry which is preliminary data.</text>
</comment>
<feature type="compositionally biased region" description="Low complexity" evidence="2">
    <location>
        <begin position="56"/>
        <end position="71"/>
    </location>
</feature>
<dbReference type="EMBL" id="VFPM01000002">
    <property type="protein sequence ID" value="TQM62774.1"/>
    <property type="molecule type" value="Genomic_DNA"/>
</dbReference>
<dbReference type="PANTHER" id="PTHR45625:SF3">
    <property type="entry name" value="PEPTIDYL-PROLYL CIS-TRANS ISOMERASE B-RELATED"/>
    <property type="match status" value="1"/>
</dbReference>
<dbReference type="Proteomes" id="UP000316747">
    <property type="component" value="Unassembled WGS sequence"/>
</dbReference>
<dbReference type="GO" id="GO:0003755">
    <property type="term" value="F:peptidyl-prolyl cis-trans isomerase activity"/>
    <property type="evidence" value="ECO:0007669"/>
    <property type="project" value="InterPro"/>
</dbReference>
<protein>
    <submittedName>
        <fullName evidence="5">Peptidyl-prolyl cis-trans isomerase B (Cyclophilin B)</fullName>
    </submittedName>
</protein>
<keyword evidence="3" id="KW-1133">Transmembrane helix</keyword>
<dbReference type="Gene3D" id="2.40.100.10">
    <property type="entry name" value="Cyclophilin-like"/>
    <property type="match status" value="1"/>
</dbReference>
<feature type="compositionally biased region" description="Pro residues" evidence="2">
    <location>
        <begin position="72"/>
        <end position="87"/>
    </location>
</feature>
<feature type="region of interest" description="Disordered" evidence="2">
    <location>
        <begin position="39"/>
        <end position="87"/>
    </location>
</feature>
<evidence type="ECO:0000259" key="4">
    <source>
        <dbReference type="PROSITE" id="PS50072"/>
    </source>
</evidence>
<sequence length="258" mass="26529">MSGAGEGRPPPAVPSLRTAVLLVLAAIAAAAALLLVSTRTGDPSPSGPTTRPPTTAPGTPARAAGAVTCTAPPTPPTTAPRRASPPDPAIAAGARWRATVTTTCGVIRLELDGRAAPATVASFVTLARSGYWSDSVCHRLTSHQARTGFLQCGDPTGHGFGDPGYGLPLENVPADDHYVRGMVGMARGDDVNGTAGEFFLVYRDFTVRPGAPVYSVFGRVVEGQEVIDHIVARGGEDTRPDGPPFASISILTVSVVRD</sequence>
<comment type="function">
    <text evidence="1">PPIases accelerate the folding of proteins. It catalyzes the cis-trans isomerization of proline imidic peptide bonds in oligopeptides.</text>
</comment>
<evidence type="ECO:0000256" key="1">
    <source>
        <dbReference type="ARBA" id="ARBA00002388"/>
    </source>
</evidence>
<keyword evidence="3" id="KW-0812">Transmembrane</keyword>
<dbReference type="AlphaFoldDB" id="A0A543HWQ1"/>
<feature type="domain" description="PPIase cyclophilin-type" evidence="4">
    <location>
        <begin position="105"/>
        <end position="255"/>
    </location>
</feature>
<evidence type="ECO:0000313" key="6">
    <source>
        <dbReference type="Proteomes" id="UP000316747"/>
    </source>
</evidence>
<keyword evidence="5" id="KW-0413">Isomerase</keyword>
<evidence type="ECO:0000256" key="2">
    <source>
        <dbReference type="SAM" id="MobiDB-lite"/>
    </source>
</evidence>
<organism evidence="5 6">
    <name type="scientific">Humibacillus xanthopallidus</name>
    <dbReference type="NCBI Taxonomy" id="412689"/>
    <lineage>
        <taxon>Bacteria</taxon>
        <taxon>Bacillati</taxon>
        <taxon>Actinomycetota</taxon>
        <taxon>Actinomycetes</taxon>
        <taxon>Micrococcales</taxon>
        <taxon>Intrasporangiaceae</taxon>
        <taxon>Humibacillus</taxon>
    </lineage>
</organism>
<dbReference type="OrthoDB" id="5507614at2"/>
<dbReference type="Pfam" id="PF00160">
    <property type="entry name" value="Pro_isomerase"/>
    <property type="match status" value="1"/>
</dbReference>
<accession>A0A543HWQ1</accession>
<keyword evidence="3" id="KW-0472">Membrane</keyword>
<feature type="compositionally biased region" description="Low complexity" evidence="2">
    <location>
        <begin position="39"/>
        <end position="49"/>
    </location>
</feature>
<feature type="transmembrane region" description="Helical" evidence="3">
    <location>
        <begin position="16"/>
        <end position="36"/>
    </location>
</feature>
<dbReference type="InterPro" id="IPR029000">
    <property type="entry name" value="Cyclophilin-like_dom_sf"/>
</dbReference>
<dbReference type="InterPro" id="IPR044666">
    <property type="entry name" value="Cyclophilin_A-like"/>
</dbReference>
<dbReference type="SUPFAM" id="SSF50891">
    <property type="entry name" value="Cyclophilin-like"/>
    <property type="match status" value="1"/>
</dbReference>
<reference evidence="5 6" key="1">
    <citation type="submission" date="2019-06" db="EMBL/GenBank/DDBJ databases">
        <title>Genome sequencing of plant associated microbes to promote plant fitness in Sorghum bicolor and Oryza sativa.</title>
        <authorList>
            <person name="Coleman-Derr D."/>
        </authorList>
    </citation>
    <scope>NUCLEOTIDE SEQUENCE [LARGE SCALE GENOMIC DNA]</scope>
    <source>
        <strain evidence="5 6">KV-663</strain>
    </source>
</reference>
<evidence type="ECO:0000313" key="5">
    <source>
        <dbReference type="EMBL" id="TQM62774.1"/>
    </source>
</evidence>
<proteinExistence type="predicted"/>
<keyword evidence="6" id="KW-1185">Reference proteome</keyword>
<dbReference type="PROSITE" id="PS50072">
    <property type="entry name" value="CSA_PPIASE_2"/>
    <property type="match status" value="1"/>
</dbReference>
<gene>
    <name evidence="5" type="ORF">FBY41_2812</name>
</gene>
<dbReference type="RefSeq" id="WP_141844810.1">
    <property type="nucleotide sequence ID" value="NZ_VFPM01000002.1"/>
</dbReference>
<dbReference type="PANTHER" id="PTHR45625">
    <property type="entry name" value="PEPTIDYL-PROLYL CIS-TRANS ISOMERASE-RELATED"/>
    <property type="match status" value="1"/>
</dbReference>
<dbReference type="InterPro" id="IPR002130">
    <property type="entry name" value="Cyclophilin-type_PPIase_dom"/>
</dbReference>
<evidence type="ECO:0000256" key="3">
    <source>
        <dbReference type="SAM" id="Phobius"/>
    </source>
</evidence>
<name>A0A543HWQ1_9MICO</name>